<dbReference type="EMBL" id="JAUEPU010000057">
    <property type="protein sequence ID" value="KAK0484251.1"/>
    <property type="molecule type" value="Genomic_DNA"/>
</dbReference>
<keyword evidence="2" id="KW-1185">Reference proteome</keyword>
<evidence type="ECO:0000313" key="2">
    <source>
        <dbReference type="Proteomes" id="UP001175228"/>
    </source>
</evidence>
<gene>
    <name evidence="1" type="ORF">EDD18DRAFT_1112047</name>
</gene>
<protein>
    <submittedName>
        <fullName evidence="1">Uncharacterized protein</fullName>
    </submittedName>
</protein>
<evidence type="ECO:0000313" key="1">
    <source>
        <dbReference type="EMBL" id="KAK0484251.1"/>
    </source>
</evidence>
<organism evidence="1 2">
    <name type="scientific">Armillaria luteobubalina</name>
    <dbReference type="NCBI Taxonomy" id="153913"/>
    <lineage>
        <taxon>Eukaryota</taxon>
        <taxon>Fungi</taxon>
        <taxon>Dikarya</taxon>
        <taxon>Basidiomycota</taxon>
        <taxon>Agaricomycotina</taxon>
        <taxon>Agaricomycetes</taxon>
        <taxon>Agaricomycetidae</taxon>
        <taxon>Agaricales</taxon>
        <taxon>Marasmiineae</taxon>
        <taxon>Physalacriaceae</taxon>
        <taxon>Armillaria</taxon>
    </lineage>
</organism>
<name>A0AA39PIB1_9AGAR</name>
<reference evidence="1" key="1">
    <citation type="submission" date="2023-06" db="EMBL/GenBank/DDBJ databases">
        <authorList>
            <consortium name="Lawrence Berkeley National Laboratory"/>
            <person name="Ahrendt S."/>
            <person name="Sahu N."/>
            <person name="Indic B."/>
            <person name="Wong-Bajracharya J."/>
            <person name="Merenyi Z."/>
            <person name="Ke H.-M."/>
            <person name="Monk M."/>
            <person name="Kocsube S."/>
            <person name="Drula E."/>
            <person name="Lipzen A."/>
            <person name="Balint B."/>
            <person name="Henrissat B."/>
            <person name="Andreopoulos B."/>
            <person name="Martin F.M."/>
            <person name="Harder C.B."/>
            <person name="Rigling D."/>
            <person name="Ford K.L."/>
            <person name="Foster G.D."/>
            <person name="Pangilinan J."/>
            <person name="Papanicolaou A."/>
            <person name="Barry K."/>
            <person name="LaButti K."/>
            <person name="Viragh M."/>
            <person name="Koriabine M."/>
            <person name="Yan M."/>
            <person name="Riley R."/>
            <person name="Champramary S."/>
            <person name="Plett K.L."/>
            <person name="Tsai I.J."/>
            <person name="Slot J."/>
            <person name="Sipos G."/>
            <person name="Plett J."/>
            <person name="Nagy L.G."/>
            <person name="Grigoriev I.V."/>
        </authorList>
    </citation>
    <scope>NUCLEOTIDE SEQUENCE</scope>
    <source>
        <strain evidence="1">HWK02</strain>
    </source>
</reference>
<sequence length="205" mass="23208">MYTPAASLKPVPNQPVGIVNVKFNTFMRIGQFLNAEDISYIKSAPWRSTNFCLTLYSEPPPSVMHHFGLRCQHTLDTIYTCPTDRAQLTLTEFEAHCMEYYSMVACDSAFQSRLLDKTSKIHTNLSMKAMKHFKDVHLIPDGLECTMSCPTVVHTCNFVKYGVKPKYQYTQSTGRHSPLNGARRTLPVYGTLGAVTAWRTTIRTD</sequence>
<comment type="caution">
    <text evidence="1">The sequence shown here is derived from an EMBL/GenBank/DDBJ whole genome shotgun (WGS) entry which is preliminary data.</text>
</comment>
<accession>A0AA39PIB1</accession>
<dbReference type="AlphaFoldDB" id="A0AA39PIB1"/>
<dbReference type="Proteomes" id="UP001175228">
    <property type="component" value="Unassembled WGS sequence"/>
</dbReference>
<proteinExistence type="predicted"/>